<keyword evidence="2" id="KW-1185">Reference proteome</keyword>
<evidence type="ECO:0000313" key="1">
    <source>
        <dbReference type="EMBL" id="KAG8006739.1"/>
    </source>
</evidence>
<organism evidence="1 2">
    <name type="scientific">Nibea albiflora</name>
    <name type="common">Yellow drum</name>
    <name type="synonym">Corvina albiflora</name>
    <dbReference type="NCBI Taxonomy" id="240163"/>
    <lineage>
        <taxon>Eukaryota</taxon>
        <taxon>Metazoa</taxon>
        <taxon>Chordata</taxon>
        <taxon>Craniata</taxon>
        <taxon>Vertebrata</taxon>
        <taxon>Euteleostomi</taxon>
        <taxon>Actinopterygii</taxon>
        <taxon>Neopterygii</taxon>
        <taxon>Teleostei</taxon>
        <taxon>Neoteleostei</taxon>
        <taxon>Acanthomorphata</taxon>
        <taxon>Eupercaria</taxon>
        <taxon>Sciaenidae</taxon>
        <taxon>Nibea</taxon>
    </lineage>
</organism>
<sequence>QFYFSSVTNVFRVLVVSLGSTEVLQLGCISRNLCNIQAVLNVLFGADANITCEAPWSIRISAMLLTFALTVHKVLV</sequence>
<comment type="caution">
    <text evidence="1">The sequence shown here is derived from an EMBL/GenBank/DDBJ whole genome shotgun (WGS) entry which is preliminary data.</text>
</comment>
<evidence type="ECO:0000313" key="2">
    <source>
        <dbReference type="Proteomes" id="UP000805704"/>
    </source>
</evidence>
<feature type="non-terminal residue" evidence="1">
    <location>
        <position position="1"/>
    </location>
</feature>
<name>A0ACB7EXT4_NIBAL</name>
<gene>
    <name evidence="1" type="ORF">GBF38_022728</name>
</gene>
<proteinExistence type="predicted"/>
<reference evidence="1" key="1">
    <citation type="submission" date="2020-04" db="EMBL/GenBank/DDBJ databases">
        <title>A chromosome-scale assembly and high-density genetic map of the yellow drum (Nibea albiflora) genome.</title>
        <authorList>
            <person name="Xu D."/>
            <person name="Zhang W."/>
            <person name="Chen R."/>
            <person name="Tan P."/>
            <person name="Wang L."/>
            <person name="Song H."/>
            <person name="Tian L."/>
            <person name="Zhu Q."/>
            <person name="Wang B."/>
        </authorList>
    </citation>
    <scope>NUCLEOTIDE SEQUENCE</scope>
    <source>
        <strain evidence="1">ZJHYS-2018</strain>
    </source>
</reference>
<dbReference type="EMBL" id="CM024808">
    <property type="protein sequence ID" value="KAG8006739.1"/>
    <property type="molecule type" value="Genomic_DNA"/>
</dbReference>
<protein>
    <submittedName>
        <fullName evidence="1">Uncharacterized protein</fullName>
    </submittedName>
</protein>
<accession>A0ACB7EXT4</accession>
<dbReference type="Proteomes" id="UP000805704">
    <property type="component" value="Chromosome 20"/>
</dbReference>